<feature type="region of interest" description="Disordered" evidence="1">
    <location>
        <begin position="1"/>
        <end position="24"/>
    </location>
</feature>
<dbReference type="AlphaFoldDB" id="A0A9P7A2R7"/>
<dbReference type="EMBL" id="JABBWD010000006">
    <property type="protein sequence ID" value="KAG1781343.1"/>
    <property type="molecule type" value="Genomic_DNA"/>
</dbReference>
<keyword evidence="3" id="KW-1185">Reference proteome</keyword>
<dbReference type="OrthoDB" id="2691904at2759"/>
<name>A0A9P7A2R7_9AGAM</name>
<evidence type="ECO:0000313" key="3">
    <source>
        <dbReference type="Proteomes" id="UP000714275"/>
    </source>
</evidence>
<comment type="caution">
    <text evidence="2">The sequence shown here is derived from an EMBL/GenBank/DDBJ whole genome shotgun (WGS) entry which is preliminary data.</text>
</comment>
<sequence>MVPQVYSDGEEAPTRHPKHVPVPSAKVVSADNTAELELPSHRNAHNASCTASAALRPSGCLNLKQLRKGKKCVCTLEDDNKSLPPDKPDILNEATTGKKKCVRIPKDDNKSPPPDEPDILNEAGSSINAPHHTAQVHADDDVDAEGFLKDIEVMDIDEPEKPHQEHCSKDINDFFSAPYASDSEHGKKYCKCELCRKKMKKVVALVNKVTTMR</sequence>
<gene>
    <name evidence="2" type="ORF">EV702DRAFT_1193527</name>
</gene>
<evidence type="ECO:0000313" key="2">
    <source>
        <dbReference type="EMBL" id="KAG1781343.1"/>
    </source>
</evidence>
<organism evidence="2 3">
    <name type="scientific">Suillus placidus</name>
    <dbReference type="NCBI Taxonomy" id="48579"/>
    <lineage>
        <taxon>Eukaryota</taxon>
        <taxon>Fungi</taxon>
        <taxon>Dikarya</taxon>
        <taxon>Basidiomycota</taxon>
        <taxon>Agaricomycotina</taxon>
        <taxon>Agaricomycetes</taxon>
        <taxon>Agaricomycetidae</taxon>
        <taxon>Boletales</taxon>
        <taxon>Suillineae</taxon>
        <taxon>Suillaceae</taxon>
        <taxon>Suillus</taxon>
    </lineage>
</organism>
<proteinExistence type="predicted"/>
<reference evidence="2" key="1">
    <citation type="journal article" date="2020" name="New Phytol.">
        <title>Comparative genomics reveals dynamic genome evolution in host specialist ectomycorrhizal fungi.</title>
        <authorList>
            <person name="Lofgren L.A."/>
            <person name="Nguyen N.H."/>
            <person name="Vilgalys R."/>
            <person name="Ruytinx J."/>
            <person name="Liao H.L."/>
            <person name="Branco S."/>
            <person name="Kuo A."/>
            <person name="LaButti K."/>
            <person name="Lipzen A."/>
            <person name="Andreopoulos W."/>
            <person name="Pangilinan J."/>
            <person name="Riley R."/>
            <person name="Hundley H."/>
            <person name="Na H."/>
            <person name="Barry K."/>
            <person name="Grigoriev I.V."/>
            <person name="Stajich J.E."/>
            <person name="Kennedy P.G."/>
        </authorList>
    </citation>
    <scope>NUCLEOTIDE SEQUENCE</scope>
    <source>
        <strain evidence="2">DOB743</strain>
    </source>
</reference>
<accession>A0A9P7A2R7</accession>
<protein>
    <submittedName>
        <fullName evidence="2">Uncharacterized protein</fullName>
    </submittedName>
</protein>
<evidence type="ECO:0000256" key="1">
    <source>
        <dbReference type="SAM" id="MobiDB-lite"/>
    </source>
</evidence>
<feature type="region of interest" description="Disordered" evidence="1">
    <location>
        <begin position="85"/>
        <end position="126"/>
    </location>
</feature>
<dbReference type="Proteomes" id="UP000714275">
    <property type="component" value="Unassembled WGS sequence"/>
</dbReference>